<dbReference type="InterPro" id="IPR000073">
    <property type="entry name" value="AB_hydrolase_1"/>
</dbReference>
<proteinExistence type="predicted"/>
<feature type="domain" description="AB hydrolase-1" evidence="3">
    <location>
        <begin position="54"/>
        <end position="164"/>
    </location>
</feature>
<evidence type="ECO:0000256" key="1">
    <source>
        <dbReference type="ARBA" id="ARBA00022963"/>
    </source>
</evidence>
<dbReference type="Proteomes" id="UP000615755">
    <property type="component" value="Unassembled WGS sequence"/>
</dbReference>
<accession>A0ABR9EJ44</accession>
<dbReference type="InterPro" id="IPR029058">
    <property type="entry name" value="AB_hydrolase_fold"/>
</dbReference>
<keyword evidence="1" id="KW-0442">Lipid degradation</keyword>
<dbReference type="PANTHER" id="PTHR11005">
    <property type="entry name" value="LYSOSOMAL ACID LIPASE-RELATED"/>
    <property type="match status" value="1"/>
</dbReference>
<organism evidence="4 5">
    <name type="scientific">Pseudoalteromonas aurantia 208</name>
    <dbReference type="NCBI Taxonomy" id="1314867"/>
    <lineage>
        <taxon>Bacteria</taxon>
        <taxon>Pseudomonadati</taxon>
        <taxon>Pseudomonadota</taxon>
        <taxon>Gammaproteobacteria</taxon>
        <taxon>Alteromonadales</taxon>
        <taxon>Pseudoalteromonadaceae</taxon>
        <taxon>Pseudoalteromonas</taxon>
    </lineage>
</organism>
<evidence type="ECO:0000256" key="2">
    <source>
        <dbReference type="ARBA" id="ARBA00023098"/>
    </source>
</evidence>
<evidence type="ECO:0000259" key="3">
    <source>
        <dbReference type="Pfam" id="PF00561"/>
    </source>
</evidence>
<gene>
    <name evidence="4" type="ORF">PAUR_b1182</name>
</gene>
<sequence>MQLMEVNSTGTMRGVDNNNDEIMIKQTSLYCELTNQQTLHLRHIYKEGVNGPCIFFMHGAVENGKIFYSEKNKGLAPYLAEQGFHCYVADLRGRGKSLPAISKTSMYGQTEAILEDFPAMLAFIESHHGSFPKYWVAHSWGGVLMNSYFARFPEVINKVASCVYFGSKRSLYNHHISKYFQANLLWFGLAHLYTKKYGFLPAKKLKWGSDNETRKSHRQSALWAKRAPWVDSDDGFDYAKVLKNKALPPVLHVAGVNDKALAQPVDIEKFIDESGCGIQKMTIYGRKYGYSFDYGHIDMLTHTLAHQDQFKDLISWFTQYSEPEVIVT</sequence>
<protein>
    <recommendedName>
        <fullName evidence="3">AB hydrolase-1 domain-containing protein</fullName>
    </recommendedName>
</protein>
<dbReference type="Gene3D" id="3.40.50.1820">
    <property type="entry name" value="alpha/beta hydrolase"/>
    <property type="match status" value="1"/>
</dbReference>
<evidence type="ECO:0000313" key="5">
    <source>
        <dbReference type="Proteomes" id="UP000615755"/>
    </source>
</evidence>
<dbReference type="EMBL" id="AQGV01000015">
    <property type="protein sequence ID" value="MBE0371023.1"/>
    <property type="molecule type" value="Genomic_DNA"/>
</dbReference>
<name>A0ABR9EJ44_9GAMM</name>
<comment type="caution">
    <text evidence="4">The sequence shown here is derived from an EMBL/GenBank/DDBJ whole genome shotgun (WGS) entry which is preliminary data.</text>
</comment>
<evidence type="ECO:0000313" key="4">
    <source>
        <dbReference type="EMBL" id="MBE0371023.1"/>
    </source>
</evidence>
<keyword evidence="2" id="KW-0443">Lipid metabolism</keyword>
<reference evidence="4 5" key="1">
    <citation type="submission" date="2015-03" db="EMBL/GenBank/DDBJ databases">
        <title>Genome sequence of Pseudoalteromonas aurantia.</title>
        <authorList>
            <person name="Xie B.-B."/>
            <person name="Rong J.-C."/>
            <person name="Qin Q.-L."/>
            <person name="Zhang Y.-Z."/>
        </authorList>
    </citation>
    <scope>NUCLEOTIDE SEQUENCE [LARGE SCALE GENOMIC DNA]</scope>
    <source>
        <strain evidence="4 5">208</strain>
    </source>
</reference>
<dbReference type="SUPFAM" id="SSF53474">
    <property type="entry name" value="alpha/beta-Hydrolases"/>
    <property type="match status" value="1"/>
</dbReference>
<dbReference type="Pfam" id="PF00561">
    <property type="entry name" value="Abhydrolase_1"/>
    <property type="match status" value="1"/>
</dbReference>
<keyword evidence="5" id="KW-1185">Reference proteome</keyword>